<keyword evidence="1" id="KW-1133">Transmembrane helix</keyword>
<dbReference type="EMBL" id="LR796300">
    <property type="protein sequence ID" value="CAB4135536.1"/>
    <property type="molecule type" value="Genomic_DNA"/>
</dbReference>
<keyword evidence="1" id="KW-0472">Membrane</keyword>
<accession>A0A6J5LRF3</accession>
<dbReference type="InterPro" id="IPR046682">
    <property type="entry name" value="DUF6552"/>
</dbReference>
<gene>
    <name evidence="2" type="ORF">UFOVP285_49</name>
</gene>
<proteinExistence type="predicted"/>
<sequence length="72" mass="7715">MKGIKWIGTTLCLIGIALTSFNVYPINIALSLIGSALWTYAGWAQKDMPLFLVEAVAVVMYAAGVITLLLQG</sequence>
<dbReference type="Pfam" id="PF20189">
    <property type="entry name" value="DUF6552"/>
    <property type="match status" value="1"/>
</dbReference>
<keyword evidence="1" id="KW-0812">Transmembrane</keyword>
<feature type="transmembrane region" description="Helical" evidence="1">
    <location>
        <begin position="12"/>
        <end position="38"/>
    </location>
</feature>
<evidence type="ECO:0000313" key="2">
    <source>
        <dbReference type="EMBL" id="CAB4135536.1"/>
    </source>
</evidence>
<protein>
    <submittedName>
        <fullName evidence="2">Uncharacterized protein</fullName>
    </submittedName>
</protein>
<name>A0A6J5LRF3_9CAUD</name>
<organism evidence="2">
    <name type="scientific">uncultured Caudovirales phage</name>
    <dbReference type="NCBI Taxonomy" id="2100421"/>
    <lineage>
        <taxon>Viruses</taxon>
        <taxon>Duplodnaviria</taxon>
        <taxon>Heunggongvirae</taxon>
        <taxon>Uroviricota</taxon>
        <taxon>Caudoviricetes</taxon>
        <taxon>Peduoviridae</taxon>
        <taxon>Maltschvirus</taxon>
        <taxon>Maltschvirus maltsch</taxon>
    </lineage>
</organism>
<evidence type="ECO:0000256" key="1">
    <source>
        <dbReference type="SAM" id="Phobius"/>
    </source>
</evidence>
<reference evidence="2" key="1">
    <citation type="submission" date="2020-04" db="EMBL/GenBank/DDBJ databases">
        <authorList>
            <person name="Chiriac C."/>
            <person name="Salcher M."/>
            <person name="Ghai R."/>
            <person name="Kavagutti S V."/>
        </authorList>
    </citation>
    <scope>NUCLEOTIDE SEQUENCE</scope>
</reference>
<feature type="transmembrane region" description="Helical" evidence="1">
    <location>
        <begin position="50"/>
        <end position="70"/>
    </location>
</feature>